<feature type="domain" description="WGR" evidence="2">
    <location>
        <begin position="1"/>
        <end position="79"/>
    </location>
</feature>
<feature type="region of interest" description="Disordered" evidence="1">
    <location>
        <begin position="89"/>
        <end position="118"/>
    </location>
</feature>
<dbReference type="InterPro" id="IPR036930">
    <property type="entry name" value="WGR_dom_sf"/>
</dbReference>
<accession>A0ABX2EU93</accession>
<evidence type="ECO:0000313" key="4">
    <source>
        <dbReference type="Proteomes" id="UP000737171"/>
    </source>
</evidence>
<evidence type="ECO:0000313" key="3">
    <source>
        <dbReference type="EMBL" id="NRF72238.1"/>
    </source>
</evidence>
<dbReference type="Pfam" id="PF05406">
    <property type="entry name" value="WGR"/>
    <property type="match status" value="1"/>
</dbReference>
<dbReference type="InterPro" id="IPR025406">
    <property type="entry name" value="DUF4132"/>
</dbReference>
<gene>
    <name evidence="3" type="ORF">HLB44_35165</name>
</gene>
<dbReference type="InterPro" id="IPR050458">
    <property type="entry name" value="LolB"/>
</dbReference>
<dbReference type="InterPro" id="IPR008893">
    <property type="entry name" value="WGR_domain"/>
</dbReference>
<dbReference type="Gene3D" id="2.20.140.10">
    <property type="entry name" value="WGR domain"/>
    <property type="match status" value="1"/>
</dbReference>
<dbReference type="RefSeq" id="WP_173135094.1">
    <property type="nucleotide sequence ID" value="NZ_JABRWJ010000020.1"/>
</dbReference>
<dbReference type="SMART" id="SM00773">
    <property type="entry name" value="WGR"/>
    <property type="match status" value="1"/>
</dbReference>
<evidence type="ECO:0000259" key="2">
    <source>
        <dbReference type="PROSITE" id="PS51977"/>
    </source>
</evidence>
<dbReference type="Pfam" id="PF13569">
    <property type="entry name" value="DUF4132"/>
    <property type="match status" value="1"/>
</dbReference>
<protein>
    <submittedName>
        <fullName evidence="3">DUF4132 domain-containing protein</fullName>
    </submittedName>
</protein>
<reference evidence="3 4" key="1">
    <citation type="submission" date="2020-05" db="EMBL/GenBank/DDBJ databases">
        <title>Aquincola sp. isolate from soil.</title>
        <authorList>
            <person name="Han J."/>
            <person name="Kim D.-U."/>
        </authorList>
    </citation>
    <scope>NUCLEOTIDE SEQUENCE [LARGE SCALE GENOMIC DNA]</scope>
    <source>
        <strain evidence="3 4">S2</strain>
    </source>
</reference>
<dbReference type="PROSITE" id="PS51977">
    <property type="entry name" value="WGR"/>
    <property type="match status" value="1"/>
</dbReference>
<comment type="caution">
    <text evidence="3">The sequence shown here is derived from an EMBL/GenBank/DDBJ whole genome shotgun (WGS) entry which is preliminary data.</text>
</comment>
<dbReference type="Proteomes" id="UP000737171">
    <property type="component" value="Unassembled WGS sequence"/>
</dbReference>
<dbReference type="PANTHER" id="PTHR30634">
    <property type="entry name" value="OUTER MEMBRANE LOLAB LIPOPROTEIN INSERTION APPARATUS"/>
    <property type="match status" value="1"/>
</dbReference>
<dbReference type="CDD" id="cd07996">
    <property type="entry name" value="WGR_MMR_like"/>
    <property type="match status" value="1"/>
</dbReference>
<dbReference type="EMBL" id="JABRWJ010000020">
    <property type="protein sequence ID" value="NRF72238.1"/>
    <property type="molecule type" value="Genomic_DNA"/>
</dbReference>
<sequence>MRRFELVEGSSSKFWEIELDGVDVTVRFGRIGTQGQTKTKSFGSDAAARTEHDKLVKEKTGKGYAEVVPAPGAKLAAVSAPAEDADASTPVSASVARPSPARTPPAAAAGPAAVPASPATAKPASAAIELPTGGFQWTSELRAELPVVRGIRLPMMSSDGRPSIDQQLVVQQDGHGFRTQQFAELTKLAGRTWQRWSPSDWVERQHRTELATTDAEAWLELCVQALAAQAEPSAAMGAQYHTHYYAQHWPLAWVTAAGLALHGLPFMVERALDLCRVTHDHQIFGVAITSMLAPLRDAIAGADDATHEAVIALLDEQAGATPPERLVRAYLAPHRADWAVAAGADRHDARNLLLTCVQPVDVALDALKGVYPYMSYVKPALLLQVHLHGDAAFPVLAHMIRSAQDRDSAEQFVALALRLQVPALIDLLAELIERKEVRAALDRLSERYPAAVLKTVIERAFATRSRLAEGWAVRLALREPAACAAALLALPDGDRERFEALLGALQTAEAPPDSLPQLLREPPWLRKARATELPTLAPTLRPSAERLVWTDAECTGHAGYTLPPWRAHQVRSAGLTTEDYVLKGLLIGEAARSRVLAGEALRDGDVVVAQRYSSYSCSPELLLMLPAPVGLAIWNSYPAAQWNTWGEVEAQVRAIVATFREAALPGLANFAQAHPEHGLRIALAADSTRFVPGVLHALRNLKKAKPLAIDWLRAHPRTALASALPLAFGSDRTQRDNAQAGVRWLAANGFEAEARAAAAEHGEPMQQALQALLDADPLLVLPSRLPKLPNFFVAASFRRPLLREGGAALGTTAIEHIGTMLAISKLEAPYAGLEIVRAACTPASLAEFAWDVFEAWQSAGAPSKDAWAFHALGLLGDDETARRLAPRIRDWPGESQHQRAVTGLDLLATIGSDVALMHLNGIAGKVKFKALQERAKEKIAAVAEARGFTAAELADRLVPDLGLDDDGTLRLDFGPRAFTVAFDEALKPFVRDAQGVRLKDLPKPLKSDDTALAEAATERFKQIKKDAKAVASLQVVRLEMAMVERRRWPAADFRLFFLEHPLMRHLAARLVWGVYDADNTLDTAFRVAEDFTLADADDTAYALPDDARVGIAHVLEMPAPLQAAFGQVFADYEILQPFRQLGRETYQLSNEERLAHHITRYAGKVVSTGSVMGLVNRGWERGQAQDAGWVGWFSKPVGDGLEVQLELDPGTVVGDPTHEPKQRIPNLTLRQAGTWDASGLVRFERLDPILASELLRDADLLAPLKD</sequence>
<dbReference type="InterPro" id="IPR049809">
    <property type="entry name" value="YehF/YfeS-like_WGR"/>
</dbReference>
<evidence type="ECO:0000256" key="1">
    <source>
        <dbReference type="SAM" id="MobiDB-lite"/>
    </source>
</evidence>
<keyword evidence="4" id="KW-1185">Reference proteome</keyword>
<name>A0ABX2EU93_9BURK</name>
<organism evidence="3 4">
    <name type="scientific">Pseudaquabacterium terrae</name>
    <dbReference type="NCBI Taxonomy" id="2732868"/>
    <lineage>
        <taxon>Bacteria</taxon>
        <taxon>Pseudomonadati</taxon>
        <taxon>Pseudomonadota</taxon>
        <taxon>Betaproteobacteria</taxon>
        <taxon>Burkholderiales</taxon>
        <taxon>Sphaerotilaceae</taxon>
        <taxon>Pseudaquabacterium</taxon>
    </lineage>
</organism>
<proteinExistence type="predicted"/>
<dbReference type="SUPFAM" id="SSF142921">
    <property type="entry name" value="WGR domain-like"/>
    <property type="match status" value="1"/>
</dbReference>